<dbReference type="AlphaFoldDB" id="A0A915BS88"/>
<feature type="binding site" evidence="12">
    <location>
        <position position="213"/>
    </location>
    <ligand>
        <name>a purine D-ribonucleoside</name>
        <dbReference type="ChEBI" id="CHEBI:142355"/>
    </ligand>
</feature>
<dbReference type="CDD" id="cd09009">
    <property type="entry name" value="PNP-EcPNPII_like"/>
    <property type="match status" value="1"/>
</dbReference>
<dbReference type="WBParaSite" id="PgR055_g038_t01">
    <property type="protein sequence ID" value="PgR055_g038_t01"/>
    <property type="gene ID" value="PgR055_g038"/>
</dbReference>
<evidence type="ECO:0000256" key="6">
    <source>
        <dbReference type="ARBA" id="ARBA00022679"/>
    </source>
</evidence>
<evidence type="ECO:0000256" key="3">
    <source>
        <dbReference type="ARBA" id="ARBA00011886"/>
    </source>
</evidence>
<organism evidence="14 15">
    <name type="scientific">Parascaris univalens</name>
    <name type="common">Nematode worm</name>
    <dbReference type="NCBI Taxonomy" id="6257"/>
    <lineage>
        <taxon>Eukaryota</taxon>
        <taxon>Metazoa</taxon>
        <taxon>Ecdysozoa</taxon>
        <taxon>Nematoda</taxon>
        <taxon>Chromadorea</taxon>
        <taxon>Rhabditida</taxon>
        <taxon>Spirurina</taxon>
        <taxon>Ascaridomorpha</taxon>
        <taxon>Ascaridoidea</taxon>
        <taxon>Ascarididae</taxon>
        <taxon>Parascaris</taxon>
    </lineage>
</organism>
<dbReference type="InterPro" id="IPR011270">
    <property type="entry name" value="Pur_Nuc_Pase_Ino/Guo-sp"/>
</dbReference>
<feature type="binding site" evidence="12">
    <location>
        <position position="77"/>
    </location>
    <ligand>
        <name>phosphate</name>
        <dbReference type="ChEBI" id="CHEBI:43474"/>
    </ligand>
</feature>
<evidence type="ECO:0000256" key="11">
    <source>
        <dbReference type="PIRNR" id="PIRNR000477"/>
    </source>
</evidence>
<dbReference type="GO" id="GO:0009116">
    <property type="term" value="P:nucleoside metabolic process"/>
    <property type="evidence" value="ECO:0007669"/>
    <property type="project" value="InterPro"/>
</dbReference>
<comment type="similarity">
    <text evidence="2 11">Belongs to the PNP/MTAP phosphorylase family.</text>
</comment>
<feature type="binding site" evidence="12">
    <location>
        <position position="130"/>
    </location>
    <ligand>
        <name>phosphate</name>
        <dbReference type="ChEBI" id="CHEBI:43474"/>
    </ligand>
</feature>
<evidence type="ECO:0000256" key="7">
    <source>
        <dbReference type="ARBA" id="ARBA00023918"/>
    </source>
</evidence>
<evidence type="ECO:0000313" key="14">
    <source>
        <dbReference type="Proteomes" id="UP000887569"/>
    </source>
</evidence>
<dbReference type="Proteomes" id="UP000887569">
    <property type="component" value="Unplaced"/>
</dbReference>
<evidence type="ECO:0000256" key="12">
    <source>
        <dbReference type="PIRSR" id="PIRSR000477-2"/>
    </source>
</evidence>
<dbReference type="InterPro" id="IPR035994">
    <property type="entry name" value="Nucleoside_phosphorylase_sf"/>
</dbReference>
<evidence type="ECO:0000256" key="9">
    <source>
        <dbReference type="ARBA" id="ARBA00023950"/>
    </source>
</evidence>
<keyword evidence="14" id="KW-1185">Reference proteome</keyword>
<evidence type="ECO:0000313" key="15">
    <source>
        <dbReference type="WBParaSite" id="PgR055_g038_t01"/>
    </source>
</evidence>
<dbReference type="PIRSF" id="PIRSF000477">
    <property type="entry name" value="PurNPase"/>
    <property type="match status" value="1"/>
</dbReference>
<dbReference type="GO" id="GO:0005737">
    <property type="term" value="C:cytoplasm"/>
    <property type="evidence" value="ECO:0007669"/>
    <property type="project" value="TreeGrafter"/>
</dbReference>
<dbReference type="EC" id="2.4.2.1" evidence="3 11"/>
<dbReference type="InterPro" id="IPR000845">
    <property type="entry name" value="Nucleoside_phosphorylase_d"/>
</dbReference>
<comment type="catalytic activity">
    <reaction evidence="9">
        <text>2'-deoxyinosine + phosphate = 2-deoxy-alpha-D-ribose 1-phosphate + hypoxanthine</text>
        <dbReference type="Rhea" id="RHEA:27750"/>
        <dbReference type="ChEBI" id="CHEBI:17368"/>
        <dbReference type="ChEBI" id="CHEBI:28997"/>
        <dbReference type="ChEBI" id="CHEBI:43474"/>
        <dbReference type="ChEBI" id="CHEBI:57259"/>
        <dbReference type="EC" id="2.4.2.1"/>
    </reaction>
</comment>
<dbReference type="Pfam" id="PF01048">
    <property type="entry name" value="PNP_UDP_1"/>
    <property type="match status" value="1"/>
</dbReference>
<proteinExistence type="inferred from homology"/>
<keyword evidence="5 11" id="KW-0328">Glycosyltransferase</keyword>
<comment type="pathway">
    <text evidence="1 11">Purine metabolism; purine nucleoside salvage.</text>
</comment>
<dbReference type="GO" id="GO:0004731">
    <property type="term" value="F:purine-nucleoside phosphorylase activity"/>
    <property type="evidence" value="ECO:0007669"/>
    <property type="project" value="UniProtKB-EC"/>
</dbReference>
<keyword evidence="6 11" id="KW-0808">Transferase</keyword>
<feature type="binding site" evidence="12">
    <location>
        <position position="232"/>
    </location>
    <ligand>
        <name>phosphate</name>
        <dbReference type="ChEBI" id="CHEBI:43474"/>
    </ligand>
</feature>
<dbReference type="PANTHER" id="PTHR11904">
    <property type="entry name" value="METHYLTHIOADENOSINE/PURINE NUCLEOSIDE PHOSPHORYLASE"/>
    <property type="match status" value="1"/>
</dbReference>
<accession>A0A915BS88</accession>
<feature type="binding site" evidence="12">
    <location>
        <position position="255"/>
    </location>
    <ligand>
        <name>a purine D-ribonucleoside</name>
        <dbReference type="ChEBI" id="CHEBI:142355"/>
    </ligand>
</feature>
<evidence type="ECO:0000256" key="8">
    <source>
        <dbReference type="ARBA" id="ARBA00023929"/>
    </source>
</evidence>
<comment type="catalytic activity">
    <reaction evidence="10">
        <text>guanosine + phosphate = alpha-D-ribose 1-phosphate + guanine</text>
        <dbReference type="Rhea" id="RHEA:13233"/>
        <dbReference type="ChEBI" id="CHEBI:16235"/>
        <dbReference type="ChEBI" id="CHEBI:16750"/>
        <dbReference type="ChEBI" id="CHEBI:43474"/>
        <dbReference type="ChEBI" id="CHEBI:57720"/>
        <dbReference type="EC" id="2.4.2.1"/>
    </reaction>
</comment>
<comment type="catalytic activity">
    <reaction evidence="8">
        <text>2'-deoxyguanosine + phosphate = 2-deoxy-alpha-D-ribose 1-phosphate + guanine</text>
        <dbReference type="Rhea" id="RHEA:27738"/>
        <dbReference type="ChEBI" id="CHEBI:16235"/>
        <dbReference type="ChEBI" id="CHEBI:17172"/>
        <dbReference type="ChEBI" id="CHEBI:43474"/>
        <dbReference type="ChEBI" id="CHEBI:57259"/>
        <dbReference type="EC" id="2.4.2.1"/>
    </reaction>
</comment>
<dbReference type="NCBIfam" id="NF006054">
    <property type="entry name" value="PRK08202.1"/>
    <property type="match status" value="1"/>
</dbReference>
<dbReference type="NCBIfam" id="TIGR01700">
    <property type="entry name" value="PNPH"/>
    <property type="match status" value="1"/>
</dbReference>
<evidence type="ECO:0000256" key="2">
    <source>
        <dbReference type="ARBA" id="ARBA00006751"/>
    </source>
</evidence>
<dbReference type="PANTHER" id="PTHR11904:SF9">
    <property type="entry name" value="PURINE NUCLEOSIDE PHOSPHORYLASE-RELATED"/>
    <property type="match status" value="1"/>
</dbReference>
<feature type="domain" description="Nucleoside phosphorylase" evidence="13">
    <location>
        <begin position="39"/>
        <end position="292"/>
    </location>
</feature>
<evidence type="ECO:0000256" key="4">
    <source>
        <dbReference type="ARBA" id="ARBA00013834"/>
    </source>
</evidence>
<sequence>MMSHDCSEEPEKINPFSYEDLEKVANALKSKVSLKEVPTIGIICGSGLGDLAESVKDKQIVPYSEIPGFPNTKVAGHKGNIVFGYLSGKYVMCIQGRFHPYEHSMQLALCAMPVRIMHLLGVHTLIVSNAAGGVNEKFKHGDLMVIKDHIFLPAMCGFSPFAGAHDERFGPGFISMHGAYDLPLRKKAVEIGKEQGISVLEGVYCMTAGPQYETPAEVRMLKGFGADALGMSTCHEVAVARQLGMRVFGLSLITNISNENSDVVVEVAHTEVLHAAKEASERICKFIAELIRYM</sequence>
<feature type="binding site" evidence="12">
    <location>
        <begin position="97"/>
        <end position="99"/>
    </location>
    <ligand>
        <name>phosphate</name>
        <dbReference type="ChEBI" id="CHEBI:43474"/>
    </ligand>
</feature>
<evidence type="ECO:0000256" key="5">
    <source>
        <dbReference type="ARBA" id="ARBA00022676"/>
    </source>
</evidence>
<name>A0A915BS88_PARUN</name>
<evidence type="ECO:0000256" key="1">
    <source>
        <dbReference type="ARBA" id="ARBA00005058"/>
    </source>
</evidence>
<comment type="catalytic activity">
    <reaction evidence="7">
        <text>inosine + phosphate = alpha-D-ribose 1-phosphate + hypoxanthine</text>
        <dbReference type="Rhea" id="RHEA:27646"/>
        <dbReference type="ChEBI" id="CHEBI:17368"/>
        <dbReference type="ChEBI" id="CHEBI:17596"/>
        <dbReference type="ChEBI" id="CHEBI:43474"/>
        <dbReference type="ChEBI" id="CHEBI:57720"/>
        <dbReference type="EC" id="2.4.2.1"/>
    </reaction>
</comment>
<dbReference type="SUPFAM" id="SSF53167">
    <property type="entry name" value="Purine and uridine phosphorylases"/>
    <property type="match status" value="1"/>
</dbReference>
<protein>
    <recommendedName>
        <fullName evidence="4 11">Purine nucleoside phosphorylase</fullName>
        <ecNumber evidence="3 11">2.4.2.1</ecNumber>
    </recommendedName>
    <alternativeName>
        <fullName evidence="11">Inosine-guanosine phosphorylase</fullName>
    </alternativeName>
</protein>
<evidence type="ECO:0000259" key="13">
    <source>
        <dbReference type="Pfam" id="PF01048"/>
    </source>
</evidence>
<comment type="function">
    <text evidence="11">The purine nucleoside phosphorylases catalyze the phosphorolytic breakdown of the N-glycosidic bond in the beta-(deoxy)ribonucleoside molecules, with the formation of the corresponding free purine bases and pentose-1-phosphate.</text>
</comment>
<dbReference type="Gene3D" id="3.40.50.1580">
    <property type="entry name" value="Nucleoside phosphorylase domain"/>
    <property type="match status" value="1"/>
</dbReference>
<feature type="binding site" evidence="12">
    <location>
        <position position="46"/>
    </location>
    <ligand>
        <name>phosphate</name>
        <dbReference type="ChEBI" id="CHEBI:43474"/>
    </ligand>
</feature>
<dbReference type="InterPro" id="IPR011268">
    <property type="entry name" value="Purine_phosphorylase"/>
</dbReference>
<evidence type="ECO:0000256" key="10">
    <source>
        <dbReference type="ARBA" id="ARBA00023970"/>
    </source>
</evidence>
<dbReference type="NCBIfam" id="TIGR01697">
    <property type="entry name" value="PNPH-PUNA-XAPA"/>
    <property type="match status" value="1"/>
</dbReference>
<reference evidence="15" key="1">
    <citation type="submission" date="2022-11" db="UniProtKB">
        <authorList>
            <consortium name="WormBaseParasite"/>
        </authorList>
    </citation>
    <scope>IDENTIFICATION</scope>
</reference>